<evidence type="ECO:0000256" key="3">
    <source>
        <dbReference type="ARBA" id="ARBA00022980"/>
    </source>
</evidence>
<gene>
    <name evidence="9" type="ORF">L211DRAFT_863820</name>
</gene>
<feature type="compositionally biased region" description="Gly residues" evidence="8">
    <location>
        <begin position="226"/>
        <end position="243"/>
    </location>
</feature>
<evidence type="ECO:0000256" key="1">
    <source>
        <dbReference type="ARBA" id="ARBA00004173"/>
    </source>
</evidence>
<reference evidence="9 10" key="1">
    <citation type="journal article" date="2018" name="Nat. Ecol. Evol.">
        <title>Pezizomycetes genomes reveal the molecular basis of ectomycorrhizal truffle lifestyle.</title>
        <authorList>
            <person name="Murat C."/>
            <person name="Payen T."/>
            <person name="Noel B."/>
            <person name="Kuo A."/>
            <person name="Morin E."/>
            <person name="Chen J."/>
            <person name="Kohler A."/>
            <person name="Krizsan K."/>
            <person name="Balestrini R."/>
            <person name="Da Silva C."/>
            <person name="Montanini B."/>
            <person name="Hainaut M."/>
            <person name="Levati E."/>
            <person name="Barry K.W."/>
            <person name="Belfiori B."/>
            <person name="Cichocki N."/>
            <person name="Clum A."/>
            <person name="Dockter R.B."/>
            <person name="Fauchery L."/>
            <person name="Guy J."/>
            <person name="Iotti M."/>
            <person name="Le Tacon F."/>
            <person name="Lindquist E.A."/>
            <person name="Lipzen A."/>
            <person name="Malagnac F."/>
            <person name="Mello A."/>
            <person name="Molinier V."/>
            <person name="Miyauchi S."/>
            <person name="Poulain J."/>
            <person name="Riccioni C."/>
            <person name="Rubini A."/>
            <person name="Sitrit Y."/>
            <person name="Splivallo R."/>
            <person name="Traeger S."/>
            <person name="Wang M."/>
            <person name="Zifcakova L."/>
            <person name="Wipf D."/>
            <person name="Zambonelli A."/>
            <person name="Paolocci F."/>
            <person name="Nowrousian M."/>
            <person name="Ottonello S."/>
            <person name="Baldrian P."/>
            <person name="Spatafora J.W."/>
            <person name="Henrissat B."/>
            <person name="Nagy L.G."/>
            <person name="Aury J.M."/>
            <person name="Wincker P."/>
            <person name="Grigoriev I.V."/>
            <person name="Bonfante P."/>
            <person name="Martin F.M."/>
        </authorList>
    </citation>
    <scope>NUCLEOTIDE SEQUENCE [LARGE SCALE GENOMIC DNA]</scope>
    <source>
        <strain evidence="9 10">ATCC MYA-4762</strain>
    </source>
</reference>
<feature type="region of interest" description="Disordered" evidence="8">
    <location>
        <begin position="216"/>
        <end position="243"/>
    </location>
</feature>
<accession>A0A3N4LAP4</accession>
<name>A0A3N4LAP4_9PEZI</name>
<feature type="compositionally biased region" description="Low complexity" evidence="8">
    <location>
        <begin position="216"/>
        <end position="225"/>
    </location>
</feature>
<evidence type="ECO:0000256" key="7">
    <source>
        <dbReference type="ARBA" id="ARBA00035421"/>
    </source>
</evidence>
<dbReference type="Proteomes" id="UP000267821">
    <property type="component" value="Unassembled WGS sequence"/>
</dbReference>
<evidence type="ECO:0000256" key="4">
    <source>
        <dbReference type="ARBA" id="ARBA00023128"/>
    </source>
</evidence>
<dbReference type="GO" id="GO:0005763">
    <property type="term" value="C:mitochondrial small ribosomal subunit"/>
    <property type="evidence" value="ECO:0007669"/>
    <property type="project" value="InterPro"/>
</dbReference>
<dbReference type="InterPro" id="IPR059242">
    <property type="entry name" value="mS23_dom"/>
</dbReference>
<dbReference type="OrthoDB" id="5542239at2759"/>
<keyword evidence="3 9" id="KW-0689">Ribosomal protein</keyword>
<organism evidence="9 10">
    <name type="scientific">Terfezia boudieri ATCC MYA-4762</name>
    <dbReference type="NCBI Taxonomy" id="1051890"/>
    <lineage>
        <taxon>Eukaryota</taxon>
        <taxon>Fungi</taxon>
        <taxon>Dikarya</taxon>
        <taxon>Ascomycota</taxon>
        <taxon>Pezizomycotina</taxon>
        <taxon>Pezizomycetes</taxon>
        <taxon>Pezizales</taxon>
        <taxon>Pezizaceae</taxon>
        <taxon>Terfezia</taxon>
    </lineage>
</organism>
<evidence type="ECO:0000313" key="9">
    <source>
        <dbReference type="EMBL" id="RPB18808.1"/>
    </source>
</evidence>
<evidence type="ECO:0000256" key="5">
    <source>
        <dbReference type="ARBA" id="ARBA00023274"/>
    </source>
</evidence>
<keyword evidence="4" id="KW-0496">Mitochondrion</keyword>
<keyword evidence="5" id="KW-0687">Ribonucleoprotein</keyword>
<dbReference type="STRING" id="1051890.A0A3N4LAP4"/>
<dbReference type="EMBL" id="ML121609">
    <property type="protein sequence ID" value="RPB18808.1"/>
    <property type="molecule type" value="Genomic_DNA"/>
</dbReference>
<comment type="subcellular location">
    <subcellularLocation>
        <location evidence="1">Mitochondrion</location>
    </subcellularLocation>
</comment>
<keyword evidence="10" id="KW-1185">Reference proteome</keyword>
<dbReference type="InParanoid" id="A0A3N4LAP4"/>
<dbReference type="InterPro" id="IPR016939">
    <property type="entry name" value="Ribosomal_mS23_fun"/>
</dbReference>
<dbReference type="Pfam" id="PF13741">
    <property type="entry name" value="MRP-S25"/>
    <property type="match status" value="2"/>
</dbReference>
<evidence type="ECO:0000256" key="8">
    <source>
        <dbReference type="SAM" id="MobiDB-lite"/>
    </source>
</evidence>
<evidence type="ECO:0000256" key="2">
    <source>
        <dbReference type="ARBA" id="ARBA00009864"/>
    </source>
</evidence>
<protein>
    <recommendedName>
        <fullName evidence="6">Small ribosomal subunit protein mS23</fullName>
    </recommendedName>
    <alternativeName>
        <fullName evidence="7">37S ribosomal protein S25, mitochondrial</fullName>
    </alternativeName>
</protein>
<dbReference type="PANTHER" id="PTHR37799:SF1">
    <property type="entry name" value="SMALL RIBOSOMAL SUBUNIT PROTEIN MS23"/>
    <property type="match status" value="1"/>
</dbReference>
<dbReference type="FunCoup" id="A0A3N4LAP4">
    <property type="interactions" value="126"/>
</dbReference>
<evidence type="ECO:0000313" key="10">
    <source>
        <dbReference type="Proteomes" id="UP000267821"/>
    </source>
</evidence>
<comment type="similarity">
    <text evidence="2">Belongs to the mitochondrion-specific ribosomal protein mS23 family.</text>
</comment>
<dbReference type="AlphaFoldDB" id="A0A3N4LAP4"/>
<dbReference type="CDD" id="cd23701">
    <property type="entry name" value="At1g26750"/>
    <property type="match status" value="1"/>
</dbReference>
<sequence length="243" mass="27257">MGRHLRPLRVHLTASRNLESGRLKSEPTWYRVVGALPPTTTLVRNSTGRNGFRPRQIVYPEDKLRATFYKHHPWELARPRIVLENDGRDGERWDWSKGLKQRGRQVDGESVIQYQLHLLRTTALTITETYDLARKQFYKIRLEEDIQRRIATEEALSTGAVFDKYYMDIIFEREGQVLQDWRTKAAQDLAIRKHRRNAAYSSTAAAEDAAVAGVAGPAEGSEGSEGAVGGGKVGGGKVAEGGI</sequence>
<dbReference type="PANTHER" id="PTHR37799">
    <property type="entry name" value="37S RIBOSOMAL PROTEIN S25, MITOCHONDRIAL"/>
    <property type="match status" value="1"/>
</dbReference>
<dbReference type="GO" id="GO:0003735">
    <property type="term" value="F:structural constituent of ribosome"/>
    <property type="evidence" value="ECO:0007669"/>
    <property type="project" value="InterPro"/>
</dbReference>
<proteinExistence type="inferred from homology"/>
<evidence type="ECO:0000256" key="6">
    <source>
        <dbReference type="ARBA" id="ARBA00035137"/>
    </source>
</evidence>